<keyword evidence="4" id="KW-1185">Reference proteome</keyword>
<feature type="compositionally biased region" description="Basic and acidic residues" evidence="2">
    <location>
        <begin position="31"/>
        <end position="47"/>
    </location>
</feature>
<protein>
    <submittedName>
        <fullName evidence="3">WD40 repeat-like protein</fullName>
    </submittedName>
</protein>
<dbReference type="Proteomes" id="UP001174691">
    <property type="component" value="Unassembled WGS sequence"/>
</dbReference>
<organism evidence="3 4">
    <name type="scientific">Coniochaeta hoffmannii</name>
    <dbReference type="NCBI Taxonomy" id="91930"/>
    <lineage>
        <taxon>Eukaryota</taxon>
        <taxon>Fungi</taxon>
        <taxon>Dikarya</taxon>
        <taxon>Ascomycota</taxon>
        <taxon>Pezizomycotina</taxon>
        <taxon>Sordariomycetes</taxon>
        <taxon>Sordariomycetidae</taxon>
        <taxon>Coniochaetales</taxon>
        <taxon>Coniochaetaceae</taxon>
        <taxon>Coniochaeta</taxon>
    </lineage>
</organism>
<name>A0AA38W2F5_9PEZI</name>
<dbReference type="InterPro" id="IPR036322">
    <property type="entry name" value="WD40_repeat_dom_sf"/>
</dbReference>
<dbReference type="PROSITE" id="PS50082">
    <property type="entry name" value="WD_REPEATS_2"/>
    <property type="match status" value="1"/>
</dbReference>
<dbReference type="Gene3D" id="2.130.10.10">
    <property type="entry name" value="YVTN repeat-like/Quinoprotein amine dehydrogenase"/>
    <property type="match status" value="2"/>
</dbReference>
<feature type="compositionally biased region" description="Polar residues" evidence="2">
    <location>
        <begin position="93"/>
        <end position="106"/>
    </location>
</feature>
<dbReference type="InterPro" id="IPR015943">
    <property type="entry name" value="WD40/YVTN_repeat-like_dom_sf"/>
</dbReference>
<dbReference type="PANTHER" id="PTHR43991">
    <property type="entry name" value="WD REPEAT PROTEIN (AFU_ORTHOLOGUE AFUA_8G05640)-RELATED"/>
    <property type="match status" value="1"/>
</dbReference>
<evidence type="ECO:0000313" key="4">
    <source>
        <dbReference type="Proteomes" id="UP001174691"/>
    </source>
</evidence>
<evidence type="ECO:0000313" key="3">
    <source>
        <dbReference type="EMBL" id="KAJ9161361.1"/>
    </source>
</evidence>
<feature type="region of interest" description="Disordered" evidence="2">
    <location>
        <begin position="89"/>
        <end position="118"/>
    </location>
</feature>
<comment type="caution">
    <text evidence="3">The sequence shown here is derived from an EMBL/GenBank/DDBJ whole genome shotgun (WGS) entry which is preliminary data.</text>
</comment>
<accession>A0AA38W2F5</accession>
<feature type="repeat" description="WD" evidence="1">
    <location>
        <begin position="484"/>
        <end position="516"/>
    </location>
</feature>
<feature type="region of interest" description="Disordered" evidence="2">
    <location>
        <begin position="1"/>
        <end position="75"/>
    </location>
</feature>
<feature type="compositionally biased region" description="Acidic residues" evidence="2">
    <location>
        <begin position="64"/>
        <end position="75"/>
    </location>
</feature>
<dbReference type="InterPro" id="IPR001680">
    <property type="entry name" value="WD40_rpt"/>
</dbReference>
<dbReference type="SUPFAM" id="SSF50978">
    <property type="entry name" value="WD40 repeat-like"/>
    <property type="match status" value="1"/>
</dbReference>
<dbReference type="SMART" id="SM00320">
    <property type="entry name" value="WD40"/>
    <property type="match status" value="2"/>
</dbReference>
<dbReference type="AlphaFoldDB" id="A0AA38W2F5"/>
<dbReference type="EMBL" id="JANBVN010000023">
    <property type="protein sequence ID" value="KAJ9161361.1"/>
    <property type="molecule type" value="Genomic_DNA"/>
</dbReference>
<proteinExistence type="predicted"/>
<keyword evidence="1" id="KW-0853">WD repeat</keyword>
<evidence type="ECO:0000256" key="2">
    <source>
        <dbReference type="SAM" id="MobiDB-lite"/>
    </source>
</evidence>
<dbReference type="PANTHER" id="PTHR43991:SF12">
    <property type="entry name" value="WD REPEAT PROTEIN (AFU_ORTHOLOGUE AFUA_8G05640)"/>
    <property type="match status" value="1"/>
</dbReference>
<sequence length="677" mass="74547">MPSSALKPSQSSYRPWAQHNDYADNTISHDTSQHSDAPELMPDHEDSSMGYAGYAEPVGHAAEDCDEGEGPEEGDQWFHASHMAYDGNYDATAHSSTQGQPTSNHLSDNSDVSDGGGGPLAPVNYLSIASILTDDVDMEEVFDTAGDFDPFSEHTTGYHQYPPHGDVDGILFGAHPAASPWGDPGDVPPPQPASVASHNAEELQQQLDQLGPGDEFEDGSTVWFPVPTPPAFVSPNMSNLHPANYGLVEFLQQWSFTGARKSKGQGRFPWPQRVMDLSHAHLTHVRFFRFRRMDIRRNTHLSHFQLRNVVASTSKTQIFYTGSGVVHRFNPVSGEAKTVIRLPEAPHAQISTLAAEHGVLVAGGFNGEYMLRPVDVDGGDDCPRLCDGILTSHHSGITNHVQIYLSRQSSSPRAAFASNDQVVRVLDVETKTCVSEEAFTFPVNCSAISPDRRLRVMVGDSNKVLVTTAESTLGSGRPEILQQLQGHRDFGFACDWADDGWTVATGFQDRLVNIWDARRWTDTSGRAAPVETIRTEMAGVRSLHFSPVGSGKRVLVAAEEADFVNIIDAQTFRSKQTIDIFGEIGGATFTDQGQDLVVLCTDRVRGGLIQLERCGLGAEASWDPYENPDSLPSRELIRQRGRTFDWPRNHHNEWKTVGESETRRRRKATCLDMLEPF</sequence>
<reference evidence="3" key="1">
    <citation type="submission" date="2022-07" db="EMBL/GenBank/DDBJ databases">
        <title>Fungi with potential for degradation of polypropylene.</title>
        <authorList>
            <person name="Gostincar C."/>
        </authorList>
    </citation>
    <scope>NUCLEOTIDE SEQUENCE</scope>
    <source>
        <strain evidence="3">EXF-13287</strain>
    </source>
</reference>
<gene>
    <name evidence="3" type="ORF">NKR19_g2282</name>
</gene>
<feature type="compositionally biased region" description="Polar residues" evidence="2">
    <location>
        <begin position="1"/>
        <end position="13"/>
    </location>
</feature>
<evidence type="ECO:0000256" key="1">
    <source>
        <dbReference type="PROSITE-ProRule" id="PRU00221"/>
    </source>
</evidence>